<sequence length="53" mass="5607">MGCAKPSSTHGLCFAHGGVTPCLVSGCLTPSAYRGLCCAHEYQYVILPYRQAS</sequence>
<organism evidence="1 2">
    <name type="scientific">Phytophthora cactorum</name>
    <dbReference type="NCBI Taxonomy" id="29920"/>
    <lineage>
        <taxon>Eukaryota</taxon>
        <taxon>Sar</taxon>
        <taxon>Stramenopiles</taxon>
        <taxon>Oomycota</taxon>
        <taxon>Peronosporomycetes</taxon>
        <taxon>Peronosporales</taxon>
        <taxon>Peronosporaceae</taxon>
        <taxon>Phytophthora</taxon>
    </lineage>
</organism>
<gene>
    <name evidence="1" type="ORF">JG687_00008016</name>
</gene>
<evidence type="ECO:0000313" key="1">
    <source>
        <dbReference type="EMBL" id="KAG6960817.1"/>
    </source>
</evidence>
<dbReference type="PROSITE" id="PS51257">
    <property type="entry name" value="PROKAR_LIPOPROTEIN"/>
    <property type="match status" value="1"/>
</dbReference>
<reference evidence="1" key="1">
    <citation type="submission" date="2021-01" db="EMBL/GenBank/DDBJ databases">
        <title>Phytophthora aleatoria, a newly-described species from Pinus radiata is distinct from Phytophthora cactorum isolates based on comparative genomics.</title>
        <authorList>
            <person name="Mcdougal R."/>
            <person name="Panda P."/>
            <person name="Williams N."/>
            <person name="Studholme D.J."/>
        </authorList>
    </citation>
    <scope>NUCLEOTIDE SEQUENCE</scope>
    <source>
        <strain evidence="1">NZFS 3830</strain>
    </source>
</reference>
<dbReference type="Proteomes" id="UP000688947">
    <property type="component" value="Unassembled WGS sequence"/>
</dbReference>
<accession>A0A8T1UFW0</accession>
<dbReference type="AlphaFoldDB" id="A0A8T1UFW0"/>
<dbReference type="EMBL" id="JAENGZ010000371">
    <property type="protein sequence ID" value="KAG6960817.1"/>
    <property type="molecule type" value="Genomic_DNA"/>
</dbReference>
<name>A0A8T1UFW0_9STRA</name>
<protein>
    <submittedName>
        <fullName evidence="1">Uncharacterized protein</fullName>
    </submittedName>
</protein>
<proteinExistence type="predicted"/>
<comment type="caution">
    <text evidence="1">The sequence shown here is derived from an EMBL/GenBank/DDBJ whole genome shotgun (WGS) entry which is preliminary data.</text>
</comment>
<evidence type="ECO:0000313" key="2">
    <source>
        <dbReference type="Proteomes" id="UP000688947"/>
    </source>
</evidence>